<dbReference type="Proteomes" id="UP001597058">
    <property type="component" value="Unassembled WGS sequence"/>
</dbReference>
<name>A0ABW3XFL9_9ACTN</name>
<proteinExistence type="predicted"/>
<reference evidence="2" key="1">
    <citation type="journal article" date="2019" name="Int. J. Syst. Evol. Microbiol.">
        <title>The Global Catalogue of Microorganisms (GCM) 10K type strain sequencing project: providing services to taxonomists for standard genome sequencing and annotation.</title>
        <authorList>
            <consortium name="The Broad Institute Genomics Platform"/>
            <consortium name="The Broad Institute Genome Sequencing Center for Infectious Disease"/>
            <person name="Wu L."/>
            <person name="Ma J."/>
        </authorList>
    </citation>
    <scope>NUCLEOTIDE SEQUENCE [LARGE SCALE GENOMIC DNA]</scope>
    <source>
        <strain evidence="2">CGMCC 4.7020</strain>
    </source>
</reference>
<evidence type="ECO:0000313" key="1">
    <source>
        <dbReference type="EMBL" id="MFD1308316.1"/>
    </source>
</evidence>
<dbReference type="RefSeq" id="WP_168526565.1">
    <property type="nucleotide sequence ID" value="NZ_JBHSKH010000001.1"/>
</dbReference>
<organism evidence="1 2">
    <name type="scientific">Streptomyces kaempferi</name>
    <dbReference type="NCBI Taxonomy" id="333725"/>
    <lineage>
        <taxon>Bacteria</taxon>
        <taxon>Bacillati</taxon>
        <taxon>Actinomycetota</taxon>
        <taxon>Actinomycetes</taxon>
        <taxon>Kitasatosporales</taxon>
        <taxon>Streptomycetaceae</taxon>
        <taxon>Streptomyces</taxon>
    </lineage>
</organism>
<protein>
    <submittedName>
        <fullName evidence="1">Uncharacterized protein</fullName>
    </submittedName>
</protein>
<comment type="caution">
    <text evidence="1">The sequence shown here is derived from an EMBL/GenBank/DDBJ whole genome shotgun (WGS) entry which is preliminary data.</text>
</comment>
<accession>A0ABW3XFL9</accession>
<sequence>MELPESLKNVSAAKRVAITLAAAVVVGGALVAPAAAAQGPQKTEAGYCSAVDGCQLHYI</sequence>
<gene>
    <name evidence="1" type="ORF">ACFQ5X_20945</name>
</gene>
<evidence type="ECO:0000313" key="2">
    <source>
        <dbReference type="Proteomes" id="UP001597058"/>
    </source>
</evidence>
<dbReference type="EMBL" id="JBHTMM010000025">
    <property type="protein sequence ID" value="MFD1308316.1"/>
    <property type="molecule type" value="Genomic_DNA"/>
</dbReference>
<keyword evidence="2" id="KW-1185">Reference proteome</keyword>